<dbReference type="AlphaFoldDB" id="A0A024S974"/>
<proteinExistence type="predicted"/>
<sequence length="258" mass="28786">MSDTSQTPSDEDDVLSLLAKTIIIDQNPDANRFRGVGSLQPLEPTSFVDEHGIMNHVHIEPQRSRNGRTLEIWWGPGAEARAAWLLIDRAPPIKHEAWTATQQTLYGTPPHPNHTPAIIALIDRAVLEERRCWQELDTLNSEPTLESIAAVNMQAVLEHVCSLSGIAPGGGDPMLSLEKLHYELSDDLVLLGRYHQRIKALGCESKAEHAVDVVTEANAQRLLNRFKEIWAAIVGKLSPGQLASEMEFYAHQMQWPCR</sequence>
<gene>
    <name evidence="1" type="ORF">M419DRAFT_130289</name>
</gene>
<dbReference type="HOGENOM" id="CLU_1077921_0_0_1"/>
<dbReference type="EMBL" id="KI911147">
    <property type="protein sequence ID" value="ETS01870.1"/>
    <property type="molecule type" value="Genomic_DNA"/>
</dbReference>
<evidence type="ECO:0000313" key="2">
    <source>
        <dbReference type="Proteomes" id="UP000024376"/>
    </source>
</evidence>
<protein>
    <submittedName>
        <fullName evidence="1">Uncharacterized protein</fullName>
    </submittedName>
</protein>
<name>A0A024S974_HYPJR</name>
<dbReference type="OrthoDB" id="4891504at2759"/>
<accession>A0A024S974</accession>
<evidence type="ECO:0000313" key="1">
    <source>
        <dbReference type="EMBL" id="ETS01870.1"/>
    </source>
</evidence>
<dbReference type="KEGG" id="trr:M419DRAFT_130289"/>
<reference evidence="2" key="1">
    <citation type="journal article" date="2013" name="Ind. Biotechnol.">
        <title>Comparative genomics analysis of Trichoderma reesei strains.</title>
        <authorList>
            <person name="Koike H."/>
            <person name="Aerts A."/>
            <person name="LaButti K."/>
            <person name="Grigoriev I.V."/>
            <person name="Baker S.E."/>
        </authorList>
    </citation>
    <scope>NUCLEOTIDE SEQUENCE [LARGE SCALE GENOMIC DNA]</scope>
    <source>
        <strain evidence="2">ATCC 56765 / BCRC 32924 / NRRL 11460 / Rut C-30</strain>
    </source>
</reference>
<organism evidence="1 2">
    <name type="scientific">Hypocrea jecorina (strain ATCC 56765 / BCRC 32924 / NRRL 11460 / Rut C-30)</name>
    <name type="common">Trichoderma reesei</name>
    <dbReference type="NCBI Taxonomy" id="1344414"/>
    <lineage>
        <taxon>Eukaryota</taxon>
        <taxon>Fungi</taxon>
        <taxon>Dikarya</taxon>
        <taxon>Ascomycota</taxon>
        <taxon>Pezizomycotina</taxon>
        <taxon>Sordariomycetes</taxon>
        <taxon>Hypocreomycetidae</taxon>
        <taxon>Hypocreales</taxon>
        <taxon>Hypocreaceae</taxon>
        <taxon>Trichoderma</taxon>
    </lineage>
</organism>
<dbReference type="Proteomes" id="UP000024376">
    <property type="component" value="Unassembled WGS sequence"/>
</dbReference>